<evidence type="ECO:0000313" key="2">
    <source>
        <dbReference type="EMBL" id="VDI29412.1"/>
    </source>
</evidence>
<dbReference type="FunFam" id="2.40.100.10:FF:000048">
    <property type="entry name" value="Peptidyl-prolyl cis-trans isomerase"/>
    <property type="match status" value="1"/>
</dbReference>
<dbReference type="Proteomes" id="UP000596742">
    <property type="component" value="Unassembled WGS sequence"/>
</dbReference>
<dbReference type="AlphaFoldDB" id="A0A8B6E5H1"/>
<feature type="domain" description="PPIase cyclophilin-type" evidence="1">
    <location>
        <begin position="128"/>
        <end position="301"/>
    </location>
</feature>
<name>A0A8B6E5H1_MYTGA</name>
<evidence type="ECO:0000259" key="1">
    <source>
        <dbReference type="PROSITE" id="PS50072"/>
    </source>
</evidence>
<dbReference type="PANTHER" id="PTHR11071">
    <property type="entry name" value="PEPTIDYL-PROLYL CIS-TRANS ISOMERASE"/>
    <property type="match status" value="1"/>
</dbReference>
<dbReference type="InterPro" id="IPR002130">
    <property type="entry name" value="Cyclophilin-type_PPIase_dom"/>
</dbReference>
<accession>A0A8B6E5H1</accession>
<keyword evidence="3" id="KW-1185">Reference proteome</keyword>
<reference evidence="2" key="1">
    <citation type="submission" date="2018-11" db="EMBL/GenBank/DDBJ databases">
        <authorList>
            <person name="Alioto T."/>
            <person name="Alioto T."/>
        </authorList>
    </citation>
    <scope>NUCLEOTIDE SEQUENCE</scope>
</reference>
<dbReference type="PANTHER" id="PTHR11071:SF561">
    <property type="entry name" value="PEPTIDYL-PROLYL CIS-TRANS ISOMERASE D-RELATED"/>
    <property type="match status" value="1"/>
</dbReference>
<proteinExistence type="predicted"/>
<evidence type="ECO:0000313" key="3">
    <source>
        <dbReference type="Proteomes" id="UP000596742"/>
    </source>
</evidence>
<dbReference type="Gene3D" id="2.40.100.10">
    <property type="entry name" value="Cyclophilin-like"/>
    <property type="match status" value="1"/>
</dbReference>
<sequence length="306" mass="35078">MAGIVPQKLEVYGLINDVNFQRARYCAEDLWKKDPNTFPDPVVNGMLEFEWDLFIDAKRKDLRGETWSFEEKAICFTNGQLIGGPDNFVVWAEDNYGFEEFRPLPLYLTLTDEAYISHLNSKNHQYVFMDVSIGGESAGRLVIELFSDVVPRTCENFKALCTGSMGKSKETDYNLHYKNSMFHRIVRNGWIQGGDIFFTGSGQDIYHSRGNGGESIYGAAFEDENFAVSHDRRGIVGMANKDRHTNGSQFYITLQPAKWMDTKYVAFGQVIEGTKTLKMMEEQETMNQRPMKEIRILDCGVCKYEF</sequence>
<protein>
    <submittedName>
        <fullName evidence="2">Peptidyl-prolyl cis-trans isomerase-like 6</fullName>
        <ecNumber evidence="2">5.2.1.8</ecNumber>
    </submittedName>
</protein>
<dbReference type="InterPro" id="IPR029000">
    <property type="entry name" value="Cyclophilin-like_dom_sf"/>
</dbReference>
<dbReference type="PRINTS" id="PR00153">
    <property type="entry name" value="CSAPPISMRASE"/>
</dbReference>
<dbReference type="GO" id="GO:0003755">
    <property type="term" value="F:peptidyl-prolyl cis-trans isomerase activity"/>
    <property type="evidence" value="ECO:0007669"/>
    <property type="project" value="UniProtKB-EC"/>
</dbReference>
<comment type="caution">
    <text evidence="2">The sequence shown here is derived from an EMBL/GenBank/DDBJ whole genome shotgun (WGS) entry which is preliminary data.</text>
</comment>
<dbReference type="EMBL" id="UYJE01004593">
    <property type="protein sequence ID" value="VDI29412.1"/>
    <property type="molecule type" value="Genomic_DNA"/>
</dbReference>
<dbReference type="SUPFAM" id="SSF50891">
    <property type="entry name" value="Cyclophilin-like"/>
    <property type="match status" value="1"/>
</dbReference>
<gene>
    <name evidence="2" type="ORF">MGAL_10B011238</name>
</gene>
<dbReference type="PROSITE" id="PS50072">
    <property type="entry name" value="CSA_PPIASE_2"/>
    <property type="match status" value="1"/>
</dbReference>
<dbReference type="Pfam" id="PF00160">
    <property type="entry name" value="Pro_isomerase"/>
    <property type="match status" value="1"/>
</dbReference>
<dbReference type="GO" id="GO:0005737">
    <property type="term" value="C:cytoplasm"/>
    <property type="evidence" value="ECO:0007669"/>
    <property type="project" value="TreeGrafter"/>
</dbReference>
<keyword evidence="2" id="KW-0413">Isomerase</keyword>
<dbReference type="EC" id="5.2.1.8" evidence="2"/>
<dbReference type="OrthoDB" id="408413at2759"/>
<organism evidence="2 3">
    <name type="scientific">Mytilus galloprovincialis</name>
    <name type="common">Mediterranean mussel</name>
    <dbReference type="NCBI Taxonomy" id="29158"/>
    <lineage>
        <taxon>Eukaryota</taxon>
        <taxon>Metazoa</taxon>
        <taxon>Spiralia</taxon>
        <taxon>Lophotrochozoa</taxon>
        <taxon>Mollusca</taxon>
        <taxon>Bivalvia</taxon>
        <taxon>Autobranchia</taxon>
        <taxon>Pteriomorphia</taxon>
        <taxon>Mytilida</taxon>
        <taxon>Mytiloidea</taxon>
        <taxon>Mytilidae</taxon>
        <taxon>Mytilinae</taxon>
        <taxon>Mytilus</taxon>
    </lineage>
</organism>